<dbReference type="KEGG" id="csq:CSCA_0040"/>
<dbReference type="InterPro" id="IPR041881">
    <property type="entry name" value="PqqD_sf"/>
</dbReference>
<evidence type="ECO:0000313" key="2">
    <source>
        <dbReference type="Proteomes" id="UP000033115"/>
    </source>
</evidence>
<protein>
    <recommendedName>
        <fullName evidence="3">Coenzyme PQQ synthesis protein D (PqqD)</fullName>
    </recommendedName>
</protein>
<gene>
    <name evidence="1" type="ORF">CSCA_0040</name>
</gene>
<dbReference type="RefSeq" id="WP_029162227.1">
    <property type="nucleotide sequence ID" value="NZ_CP009933.1"/>
</dbReference>
<proteinExistence type="predicted"/>
<dbReference type="InterPro" id="IPR008792">
    <property type="entry name" value="PQQD"/>
</dbReference>
<dbReference type="AlphaFoldDB" id="A0A0E3M4M8"/>
<evidence type="ECO:0000313" key="1">
    <source>
        <dbReference type="EMBL" id="AKA67165.1"/>
    </source>
</evidence>
<sequence length="96" mass="11272">METSKKISLETVIIQKTGLDTTNMDGEIVMMDIDRGKYYCFNEVGSRIWELIERKFSVRELIKVLLNEFEVDEKTCEDSVLIFLNRIYNEELISVV</sequence>
<keyword evidence="2" id="KW-1185">Reference proteome</keyword>
<dbReference type="STRING" id="1548.CSCA_0040"/>
<reference evidence="1 2" key="1">
    <citation type="journal article" date="2015" name="J. Biotechnol.">
        <title>Complete genome sequence of a malodorant-producing acetogen, Clostridium scatologenes ATCC 25775(T).</title>
        <authorList>
            <person name="Zhu Z."/>
            <person name="Guo T."/>
            <person name="Zheng H."/>
            <person name="Song T."/>
            <person name="Ouyang P."/>
            <person name="Xie J."/>
        </authorList>
    </citation>
    <scope>NUCLEOTIDE SEQUENCE [LARGE SCALE GENOMIC DNA]</scope>
    <source>
        <strain evidence="1 2">ATCC 25775</strain>
    </source>
</reference>
<dbReference type="NCBIfam" id="NF033536">
    <property type="entry name" value="lasso_PqqD_Bac"/>
    <property type="match status" value="1"/>
</dbReference>
<evidence type="ECO:0008006" key="3">
    <source>
        <dbReference type="Google" id="ProtNLM"/>
    </source>
</evidence>
<dbReference type="HOGENOM" id="CLU_159325_2_0_9"/>
<dbReference type="Gene3D" id="1.10.10.1150">
    <property type="entry name" value="Coenzyme PQQ synthesis protein D (PqqD)"/>
    <property type="match status" value="1"/>
</dbReference>
<dbReference type="Proteomes" id="UP000033115">
    <property type="component" value="Chromosome"/>
</dbReference>
<dbReference type="EMBL" id="CP009933">
    <property type="protein sequence ID" value="AKA67165.1"/>
    <property type="molecule type" value="Genomic_DNA"/>
</dbReference>
<name>A0A0E3M4M8_CLOSL</name>
<organism evidence="1 2">
    <name type="scientific">Clostridium scatologenes</name>
    <dbReference type="NCBI Taxonomy" id="1548"/>
    <lineage>
        <taxon>Bacteria</taxon>
        <taxon>Bacillati</taxon>
        <taxon>Bacillota</taxon>
        <taxon>Clostridia</taxon>
        <taxon>Eubacteriales</taxon>
        <taxon>Clostridiaceae</taxon>
        <taxon>Clostridium</taxon>
    </lineage>
</organism>
<dbReference type="Pfam" id="PF05402">
    <property type="entry name" value="PqqD"/>
    <property type="match status" value="1"/>
</dbReference>
<accession>A0A0E3M4M8</accession>